<gene>
    <name evidence="1" type="ORF">E2C01_094807</name>
</gene>
<comment type="caution">
    <text evidence="1">The sequence shown here is derived from an EMBL/GenBank/DDBJ whole genome shotgun (WGS) entry which is preliminary data.</text>
</comment>
<dbReference type="AlphaFoldDB" id="A0A5B7K454"/>
<proteinExistence type="predicted"/>
<sequence>MDSSLHCLEDDVAVHKAYFDHLERTLFHTGRQMYHDHQLWLARRCHIITSIAPTSAHQGGKRKLSEIS</sequence>
<accession>A0A5B7K454</accession>
<dbReference type="Proteomes" id="UP000324222">
    <property type="component" value="Unassembled WGS sequence"/>
</dbReference>
<protein>
    <submittedName>
        <fullName evidence="1">Uncharacterized protein</fullName>
    </submittedName>
</protein>
<name>A0A5B7K454_PORTR</name>
<evidence type="ECO:0000313" key="2">
    <source>
        <dbReference type="Proteomes" id="UP000324222"/>
    </source>
</evidence>
<keyword evidence="2" id="KW-1185">Reference proteome</keyword>
<reference evidence="1 2" key="1">
    <citation type="submission" date="2019-05" db="EMBL/GenBank/DDBJ databases">
        <title>Another draft genome of Portunus trituberculatus and its Hox gene families provides insights of decapod evolution.</title>
        <authorList>
            <person name="Jeong J.-H."/>
            <person name="Song I."/>
            <person name="Kim S."/>
            <person name="Choi T."/>
            <person name="Kim D."/>
            <person name="Ryu S."/>
            <person name="Kim W."/>
        </authorList>
    </citation>
    <scope>NUCLEOTIDE SEQUENCE [LARGE SCALE GENOMIC DNA]</scope>
    <source>
        <tissue evidence="1">Muscle</tissue>
    </source>
</reference>
<dbReference type="OrthoDB" id="10251744at2759"/>
<organism evidence="1 2">
    <name type="scientific">Portunus trituberculatus</name>
    <name type="common">Swimming crab</name>
    <name type="synonym">Neptunus trituberculatus</name>
    <dbReference type="NCBI Taxonomy" id="210409"/>
    <lineage>
        <taxon>Eukaryota</taxon>
        <taxon>Metazoa</taxon>
        <taxon>Ecdysozoa</taxon>
        <taxon>Arthropoda</taxon>
        <taxon>Crustacea</taxon>
        <taxon>Multicrustacea</taxon>
        <taxon>Malacostraca</taxon>
        <taxon>Eumalacostraca</taxon>
        <taxon>Eucarida</taxon>
        <taxon>Decapoda</taxon>
        <taxon>Pleocyemata</taxon>
        <taxon>Brachyura</taxon>
        <taxon>Eubrachyura</taxon>
        <taxon>Portunoidea</taxon>
        <taxon>Portunidae</taxon>
        <taxon>Portuninae</taxon>
        <taxon>Portunus</taxon>
    </lineage>
</organism>
<dbReference type="EMBL" id="VSRR010118184">
    <property type="protein sequence ID" value="MPC99394.1"/>
    <property type="molecule type" value="Genomic_DNA"/>
</dbReference>
<evidence type="ECO:0000313" key="1">
    <source>
        <dbReference type="EMBL" id="MPC99394.1"/>
    </source>
</evidence>